<dbReference type="Proteomes" id="UP001330749">
    <property type="component" value="Unassembled WGS sequence"/>
</dbReference>
<dbReference type="SMART" id="SM00382">
    <property type="entry name" value="AAA"/>
    <property type="match status" value="1"/>
</dbReference>
<dbReference type="InterPro" id="IPR017871">
    <property type="entry name" value="ABC_transporter-like_CS"/>
</dbReference>
<comment type="similarity">
    <text evidence="2">Belongs to the ABC transporter superfamily.</text>
</comment>
<dbReference type="Pfam" id="PF00005">
    <property type="entry name" value="ABC_tran"/>
    <property type="match status" value="1"/>
</dbReference>
<dbReference type="InterPro" id="IPR003439">
    <property type="entry name" value="ABC_transporter-like_ATP-bd"/>
</dbReference>
<dbReference type="InterPro" id="IPR003593">
    <property type="entry name" value="AAA+_ATPase"/>
</dbReference>
<name>A0ABU6N667_9BACI</name>
<keyword evidence="7" id="KW-0029">Amino-acid transport</keyword>
<protein>
    <submittedName>
        <fullName evidence="10">Amino acid ABC transporter ATP-binding protein</fullName>
    </submittedName>
</protein>
<organism evidence="10 11">
    <name type="scientific">Bacillus xiapuensis</name>
    <dbReference type="NCBI Taxonomy" id="2014075"/>
    <lineage>
        <taxon>Bacteria</taxon>
        <taxon>Bacillati</taxon>
        <taxon>Bacillota</taxon>
        <taxon>Bacilli</taxon>
        <taxon>Bacillales</taxon>
        <taxon>Bacillaceae</taxon>
        <taxon>Bacillus</taxon>
    </lineage>
</organism>
<evidence type="ECO:0000259" key="9">
    <source>
        <dbReference type="PROSITE" id="PS50893"/>
    </source>
</evidence>
<evidence type="ECO:0000256" key="7">
    <source>
        <dbReference type="ARBA" id="ARBA00022970"/>
    </source>
</evidence>
<evidence type="ECO:0000256" key="6">
    <source>
        <dbReference type="ARBA" id="ARBA00022840"/>
    </source>
</evidence>
<evidence type="ECO:0000313" key="11">
    <source>
        <dbReference type="Proteomes" id="UP001330749"/>
    </source>
</evidence>
<dbReference type="RefSeq" id="WP_327966603.1">
    <property type="nucleotide sequence ID" value="NZ_JARMQG010000039.1"/>
</dbReference>
<accession>A0ABU6N667</accession>
<dbReference type="PIRSF" id="PIRSF039085">
    <property type="entry name" value="ABC_ATPase_HisP"/>
    <property type="match status" value="1"/>
</dbReference>
<evidence type="ECO:0000256" key="1">
    <source>
        <dbReference type="ARBA" id="ARBA00004202"/>
    </source>
</evidence>
<dbReference type="SUPFAM" id="SSF52540">
    <property type="entry name" value="P-loop containing nucleoside triphosphate hydrolases"/>
    <property type="match status" value="1"/>
</dbReference>
<dbReference type="CDD" id="cd03262">
    <property type="entry name" value="ABC_HisP_GlnQ"/>
    <property type="match status" value="1"/>
</dbReference>
<gene>
    <name evidence="10" type="ORF">P4447_03970</name>
</gene>
<keyword evidence="6 10" id="KW-0067">ATP-binding</keyword>
<keyword evidence="5" id="KW-0547">Nucleotide-binding</keyword>
<proteinExistence type="inferred from homology"/>
<dbReference type="Gene3D" id="3.40.50.300">
    <property type="entry name" value="P-loop containing nucleotide triphosphate hydrolases"/>
    <property type="match status" value="1"/>
</dbReference>
<dbReference type="InterPro" id="IPR030679">
    <property type="entry name" value="ABC_ATPase_HisP-typ"/>
</dbReference>
<dbReference type="GO" id="GO:0005524">
    <property type="term" value="F:ATP binding"/>
    <property type="evidence" value="ECO:0007669"/>
    <property type="project" value="UniProtKB-KW"/>
</dbReference>
<comment type="caution">
    <text evidence="10">The sequence shown here is derived from an EMBL/GenBank/DDBJ whole genome shotgun (WGS) entry which is preliminary data.</text>
</comment>
<evidence type="ECO:0000256" key="5">
    <source>
        <dbReference type="ARBA" id="ARBA00022741"/>
    </source>
</evidence>
<sequence>MIKTNKLSKSFHDLEVLKSVDLQVNTGEVVAILGPSGSGKSTLLRCLNGLEEMTSGSFEVNGIIVDAKQSKKERNKKIRSIRLHTGMVFQQFNLYPHKTALQNVIEALRVVKKWSYEKAVEKGDNLLSRVGLYEKRNEYPSRLSGGQQQRVAIARSLALEPAIILFDEPTSALDPELVEEVLSVIRELAKDGMTMVIVTHEMQFAREVADRIVFMADGTIMEEGKPEDFFTNPRTERAKRFLKKI</sequence>
<keyword evidence="11" id="KW-1185">Reference proteome</keyword>
<dbReference type="InterPro" id="IPR027417">
    <property type="entry name" value="P-loop_NTPase"/>
</dbReference>
<keyword evidence="4" id="KW-1003">Cell membrane</keyword>
<dbReference type="PROSITE" id="PS50893">
    <property type="entry name" value="ABC_TRANSPORTER_2"/>
    <property type="match status" value="1"/>
</dbReference>
<dbReference type="EMBL" id="JARMQG010000039">
    <property type="protein sequence ID" value="MED3561704.1"/>
    <property type="molecule type" value="Genomic_DNA"/>
</dbReference>
<keyword evidence="8" id="KW-0472">Membrane</keyword>
<comment type="subcellular location">
    <subcellularLocation>
        <location evidence="1">Cell membrane</location>
        <topology evidence="1">Peripheral membrane protein</topology>
    </subcellularLocation>
</comment>
<evidence type="ECO:0000256" key="8">
    <source>
        <dbReference type="ARBA" id="ARBA00023136"/>
    </source>
</evidence>
<dbReference type="PANTHER" id="PTHR43166:SF9">
    <property type="entry name" value="GLUTAMATE_ASPARTATE IMPORT ATP-BINDING PROTEIN GLTL"/>
    <property type="match status" value="1"/>
</dbReference>
<dbReference type="PROSITE" id="PS00211">
    <property type="entry name" value="ABC_TRANSPORTER_1"/>
    <property type="match status" value="1"/>
</dbReference>
<evidence type="ECO:0000256" key="4">
    <source>
        <dbReference type="ARBA" id="ARBA00022475"/>
    </source>
</evidence>
<evidence type="ECO:0000313" key="10">
    <source>
        <dbReference type="EMBL" id="MED3561704.1"/>
    </source>
</evidence>
<keyword evidence="3" id="KW-0813">Transport</keyword>
<dbReference type="InterPro" id="IPR050086">
    <property type="entry name" value="MetN_ABC_transporter-like"/>
</dbReference>
<reference evidence="10 11" key="1">
    <citation type="submission" date="2023-03" db="EMBL/GenBank/DDBJ databases">
        <title>Bacillus Genome Sequencing.</title>
        <authorList>
            <person name="Dunlap C."/>
        </authorList>
    </citation>
    <scope>NUCLEOTIDE SEQUENCE [LARGE SCALE GENOMIC DNA]</scope>
    <source>
        <strain evidence="10 11">B-14544</strain>
    </source>
</reference>
<evidence type="ECO:0000256" key="2">
    <source>
        <dbReference type="ARBA" id="ARBA00005417"/>
    </source>
</evidence>
<evidence type="ECO:0000256" key="3">
    <source>
        <dbReference type="ARBA" id="ARBA00022448"/>
    </source>
</evidence>
<dbReference type="PANTHER" id="PTHR43166">
    <property type="entry name" value="AMINO ACID IMPORT ATP-BINDING PROTEIN"/>
    <property type="match status" value="1"/>
</dbReference>
<feature type="domain" description="ABC transporter" evidence="9">
    <location>
        <begin position="2"/>
        <end position="242"/>
    </location>
</feature>